<evidence type="ECO:0000313" key="3">
    <source>
        <dbReference type="EMBL" id="RAQ96915.1"/>
    </source>
</evidence>
<organism evidence="3 4">
    <name type="scientific">Thermogemmatispora tikiterensis</name>
    <dbReference type="NCBI Taxonomy" id="1825093"/>
    <lineage>
        <taxon>Bacteria</taxon>
        <taxon>Bacillati</taxon>
        <taxon>Chloroflexota</taxon>
        <taxon>Ktedonobacteria</taxon>
        <taxon>Thermogemmatisporales</taxon>
        <taxon>Thermogemmatisporaceae</taxon>
        <taxon>Thermogemmatispora</taxon>
    </lineage>
</organism>
<dbReference type="OrthoDB" id="9808140at2"/>
<gene>
    <name evidence="3" type="ORF">A4R35_15360</name>
</gene>
<dbReference type="RefSeq" id="WP_112430879.1">
    <property type="nucleotide sequence ID" value="NZ_MCIF01000002.1"/>
</dbReference>
<dbReference type="AlphaFoldDB" id="A0A328VS65"/>
<comment type="caution">
    <text evidence="3">The sequence shown here is derived from an EMBL/GenBank/DDBJ whole genome shotgun (WGS) entry which is preliminary data.</text>
</comment>
<dbReference type="InterPro" id="IPR029063">
    <property type="entry name" value="SAM-dependent_MTases_sf"/>
</dbReference>
<dbReference type="Gene3D" id="3.40.50.150">
    <property type="entry name" value="Vaccinia Virus protein VP39"/>
    <property type="match status" value="1"/>
</dbReference>
<dbReference type="Proteomes" id="UP000248706">
    <property type="component" value="Unassembled WGS sequence"/>
</dbReference>
<proteinExistence type="predicted"/>
<dbReference type="CDD" id="cd02440">
    <property type="entry name" value="AdoMet_MTases"/>
    <property type="match status" value="1"/>
</dbReference>
<dbReference type="PANTHER" id="PTHR43591:SF24">
    <property type="entry name" value="2-METHOXY-6-POLYPRENYL-1,4-BENZOQUINOL METHYLASE, MITOCHONDRIAL"/>
    <property type="match status" value="1"/>
</dbReference>
<reference evidence="3 4" key="1">
    <citation type="submission" date="2016-08" db="EMBL/GenBank/DDBJ databases">
        <title>Analysis of Carbohydrate Active Enzymes in Thermogemmatispora T81 Reveals Carbohydrate Degradation Ability.</title>
        <authorList>
            <person name="Tomazini A."/>
            <person name="Lal S."/>
            <person name="Stott M."/>
            <person name="Henrissat B."/>
            <person name="Polikarpov I."/>
            <person name="Sparling R."/>
            <person name="Levin D.B."/>
        </authorList>
    </citation>
    <scope>NUCLEOTIDE SEQUENCE [LARGE SCALE GENOMIC DNA]</scope>
    <source>
        <strain evidence="3 4">T81</strain>
    </source>
</reference>
<dbReference type="PANTHER" id="PTHR43591">
    <property type="entry name" value="METHYLTRANSFERASE"/>
    <property type="match status" value="1"/>
</dbReference>
<accession>A0A328VS65</accession>
<evidence type="ECO:0000313" key="4">
    <source>
        <dbReference type="Proteomes" id="UP000248706"/>
    </source>
</evidence>
<dbReference type="EMBL" id="MCIF01000002">
    <property type="protein sequence ID" value="RAQ96915.1"/>
    <property type="molecule type" value="Genomic_DNA"/>
</dbReference>
<feature type="domain" description="Methyltransferase" evidence="2">
    <location>
        <begin position="73"/>
        <end position="171"/>
    </location>
</feature>
<evidence type="ECO:0000259" key="2">
    <source>
        <dbReference type="Pfam" id="PF13649"/>
    </source>
</evidence>
<dbReference type="InterPro" id="IPR041698">
    <property type="entry name" value="Methyltransf_25"/>
</dbReference>
<keyword evidence="4" id="KW-1185">Reference proteome</keyword>
<evidence type="ECO:0000256" key="1">
    <source>
        <dbReference type="SAM" id="MobiDB-lite"/>
    </source>
</evidence>
<dbReference type="GO" id="GO:0008168">
    <property type="term" value="F:methyltransferase activity"/>
    <property type="evidence" value="ECO:0007669"/>
    <property type="project" value="TreeGrafter"/>
</dbReference>
<dbReference type="Pfam" id="PF13649">
    <property type="entry name" value="Methyltransf_25"/>
    <property type="match status" value="1"/>
</dbReference>
<name>A0A328VS65_9CHLR</name>
<sequence length="323" mass="36114">MSQSFMDKGQPSGLQERQTRQSGTRRRRASAPAVPADLPVEVHEESIRHRYLLQMQGGRLFPESIDIEGVERVLDLGCGSGEWVFALARRYPQLFICGVDLDRRLLQRAQARRNRAGLSQLEFRQMDFTRPFPLAESSFDFLHMRACARFMSASAWPALLTECRRILRPRGWLTLVEIELCDSSSSAFLKLRQLFNRCWYRLGHALDESGLSFGIASRLYGMLLAAGLQEVAYDVHIADLGRQSGTLQDGEAGSADPAGAISALFLQQSLTEVRLAAPLIIQQGLISPPELATLLEQAEHELQAPDLCGWGVIISAYGRRQEE</sequence>
<protein>
    <recommendedName>
        <fullName evidence="2">Methyltransferase domain-containing protein</fullName>
    </recommendedName>
</protein>
<dbReference type="SUPFAM" id="SSF53335">
    <property type="entry name" value="S-adenosyl-L-methionine-dependent methyltransferases"/>
    <property type="match status" value="1"/>
</dbReference>
<feature type="region of interest" description="Disordered" evidence="1">
    <location>
        <begin position="1"/>
        <end position="35"/>
    </location>
</feature>